<keyword evidence="2" id="KW-1185">Reference proteome</keyword>
<protein>
    <submittedName>
        <fullName evidence="1">Uncharacterized protein</fullName>
    </submittedName>
</protein>
<evidence type="ECO:0000313" key="1">
    <source>
        <dbReference type="EMBL" id="AXH71718.1"/>
    </source>
</evidence>
<reference evidence="1 2" key="1">
    <citation type="journal article" date="2019" name="Environ. Microbiol.">
        <title>Pelagiphages in the Podoviridae family integrate into host genomes.</title>
        <authorList>
            <person name="Zhao Y."/>
            <person name="Qin F."/>
            <person name="Zhang R."/>
            <person name="Giovannoni S.J."/>
            <person name="Zhang Z."/>
            <person name="Sun J."/>
            <person name="Du S."/>
            <person name="Rensing C."/>
        </authorList>
    </citation>
    <scope>NUCLEOTIDE SEQUENCE [LARGE SCALE GENOMIC DNA]</scope>
</reference>
<dbReference type="Proteomes" id="UP000320575">
    <property type="component" value="Segment"/>
</dbReference>
<organism evidence="1 2">
    <name type="scientific">Pelagibacter phage HTVC025P</name>
    <dbReference type="NCBI Taxonomy" id="2259657"/>
    <lineage>
        <taxon>Viruses</taxon>
        <taxon>Duplodnaviria</taxon>
        <taxon>Heunggongvirae</taxon>
        <taxon>Uroviricota</taxon>
        <taxon>Caudoviricetes</taxon>
        <taxon>Autographivirales</taxon>
        <taxon>Autographivirales incertae sedis</taxon>
        <taxon>Thoosavirus</taxon>
        <taxon>Thoosavirus HTVC025P</taxon>
    </lineage>
</organism>
<accession>A0A4Y1NU48</accession>
<sequence>MAHFAKLEIGNIVERVEVVSNDIATTEQAGVDFLNNLYGTRDVWKQCSYNTFGGEHKSSGTPFRKNYPNIGDSYDENRNAFIPVKPFESWSLNETTCLWEAPVTYPTDGQSYEWNEETTTWDIVE</sequence>
<dbReference type="EMBL" id="MH598799">
    <property type="protein sequence ID" value="AXH71718.1"/>
    <property type="molecule type" value="Genomic_DNA"/>
</dbReference>
<gene>
    <name evidence="1" type="ORF">P025_gp44</name>
</gene>
<evidence type="ECO:0000313" key="2">
    <source>
        <dbReference type="Proteomes" id="UP000320575"/>
    </source>
</evidence>
<name>A0A4Y1NU48_9CAUD</name>
<proteinExistence type="predicted"/>